<evidence type="ECO:0000313" key="2">
    <source>
        <dbReference type="EMBL" id="CAF1294264.1"/>
    </source>
</evidence>
<feature type="region of interest" description="Disordered" evidence="1">
    <location>
        <begin position="20"/>
        <end position="58"/>
    </location>
</feature>
<dbReference type="Proteomes" id="UP000663852">
    <property type="component" value="Unassembled WGS sequence"/>
</dbReference>
<gene>
    <name evidence="3" type="ORF">EDS130_LOCUS38441</name>
    <name evidence="2" type="ORF">XAT740_LOCUS28508</name>
</gene>
<accession>A0A815D813</accession>
<evidence type="ECO:0000256" key="1">
    <source>
        <dbReference type="SAM" id="MobiDB-lite"/>
    </source>
</evidence>
<name>A0A815D813_ADIRI</name>
<proteinExistence type="predicted"/>
<keyword evidence="4" id="KW-1185">Reference proteome</keyword>
<dbReference type="EMBL" id="CAJNOJ010000401">
    <property type="protein sequence ID" value="CAF1434671.1"/>
    <property type="molecule type" value="Genomic_DNA"/>
</dbReference>
<evidence type="ECO:0000313" key="3">
    <source>
        <dbReference type="EMBL" id="CAF1434671.1"/>
    </source>
</evidence>
<reference evidence="2" key="1">
    <citation type="submission" date="2021-02" db="EMBL/GenBank/DDBJ databases">
        <authorList>
            <person name="Nowell W R."/>
        </authorList>
    </citation>
    <scope>NUCLEOTIDE SEQUENCE</scope>
</reference>
<dbReference type="Proteomes" id="UP000663828">
    <property type="component" value="Unassembled WGS sequence"/>
</dbReference>
<sequence length="71" mass="7874">MVLGWRYLSSKSLGNSFMQSAFHWGKPHPHPQPQDDQSDSPIENFPVNGRTDTLANSNNLLTFSSQAANVT</sequence>
<dbReference type="EMBL" id="CAJNOR010002437">
    <property type="protein sequence ID" value="CAF1294264.1"/>
    <property type="molecule type" value="Genomic_DNA"/>
</dbReference>
<evidence type="ECO:0000313" key="4">
    <source>
        <dbReference type="Proteomes" id="UP000663828"/>
    </source>
</evidence>
<organism evidence="2 4">
    <name type="scientific">Adineta ricciae</name>
    <name type="common">Rotifer</name>
    <dbReference type="NCBI Taxonomy" id="249248"/>
    <lineage>
        <taxon>Eukaryota</taxon>
        <taxon>Metazoa</taxon>
        <taxon>Spiralia</taxon>
        <taxon>Gnathifera</taxon>
        <taxon>Rotifera</taxon>
        <taxon>Eurotatoria</taxon>
        <taxon>Bdelloidea</taxon>
        <taxon>Adinetida</taxon>
        <taxon>Adinetidae</taxon>
        <taxon>Adineta</taxon>
    </lineage>
</organism>
<comment type="caution">
    <text evidence="2">The sequence shown here is derived from an EMBL/GenBank/DDBJ whole genome shotgun (WGS) entry which is preliminary data.</text>
</comment>
<dbReference type="AlphaFoldDB" id="A0A815D813"/>
<protein>
    <submittedName>
        <fullName evidence="2">Uncharacterized protein</fullName>
    </submittedName>
</protein>